<accession>A0AAV0Y8K0</accession>
<dbReference type="InterPro" id="IPR043128">
    <property type="entry name" value="Rev_trsase/Diguanyl_cyclase"/>
</dbReference>
<gene>
    <name evidence="2" type="ORF">MEUPH1_LOCUS30108</name>
</gene>
<name>A0AAV0Y8K0_9HEMI</name>
<proteinExistence type="predicted"/>
<dbReference type="EMBL" id="CARXXK010001572">
    <property type="protein sequence ID" value="CAI6376771.1"/>
    <property type="molecule type" value="Genomic_DNA"/>
</dbReference>
<reference evidence="2 3" key="1">
    <citation type="submission" date="2023-01" db="EMBL/GenBank/DDBJ databases">
        <authorList>
            <person name="Whitehead M."/>
        </authorList>
    </citation>
    <scope>NUCLEOTIDE SEQUENCE [LARGE SCALE GENOMIC DNA]</scope>
</reference>
<dbReference type="PANTHER" id="PTHR33064">
    <property type="entry name" value="POL PROTEIN"/>
    <property type="match status" value="1"/>
</dbReference>
<evidence type="ECO:0000313" key="2">
    <source>
        <dbReference type="EMBL" id="CAI6376771.1"/>
    </source>
</evidence>
<dbReference type="SUPFAM" id="SSF56672">
    <property type="entry name" value="DNA/RNA polymerases"/>
    <property type="match status" value="1"/>
</dbReference>
<dbReference type="GO" id="GO:0071897">
    <property type="term" value="P:DNA biosynthetic process"/>
    <property type="evidence" value="ECO:0007669"/>
    <property type="project" value="UniProtKB-ARBA"/>
</dbReference>
<dbReference type="PANTHER" id="PTHR33064:SF37">
    <property type="entry name" value="RIBONUCLEASE H"/>
    <property type="match status" value="1"/>
</dbReference>
<dbReference type="FunFam" id="3.30.70.270:FF:000023">
    <property type="entry name" value="Pol"/>
    <property type="match status" value="1"/>
</dbReference>
<dbReference type="Pfam" id="PF17919">
    <property type="entry name" value="RT_RNaseH_2"/>
    <property type="match status" value="1"/>
</dbReference>
<dbReference type="InterPro" id="IPR041577">
    <property type="entry name" value="RT_RNaseH_2"/>
</dbReference>
<keyword evidence="3" id="KW-1185">Reference proteome</keyword>
<protein>
    <recommendedName>
        <fullName evidence="1">Reverse transcriptase/retrotransposon-derived protein RNase H-like domain-containing protein</fullName>
    </recommendedName>
</protein>
<dbReference type="InterPro" id="IPR051320">
    <property type="entry name" value="Viral_Replic_Matur_Polypro"/>
</dbReference>
<dbReference type="Gene3D" id="3.30.70.270">
    <property type="match status" value="1"/>
</dbReference>
<evidence type="ECO:0000259" key="1">
    <source>
        <dbReference type="Pfam" id="PF17919"/>
    </source>
</evidence>
<dbReference type="Proteomes" id="UP001160148">
    <property type="component" value="Unassembled WGS sequence"/>
</dbReference>
<comment type="caution">
    <text evidence="2">The sequence shown here is derived from an EMBL/GenBank/DDBJ whole genome shotgun (WGS) entry which is preliminary data.</text>
</comment>
<feature type="domain" description="Reverse transcriptase/retrotransposon-derived protein RNase H-like" evidence="1">
    <location>
        <begin position="73"/>
        <end position="136"/>
    </location>
</feature>
<sequence>MRTLDYLGFRITEGEIRPGRKVDALANFPRPQDAHEVRRFLGLAGYFRRFIVKYAEIAEPLTQLTGKDVPYCWQDDQQTAFDTLKDKLCTEPVVAMYNPNAAVTEVHTDASAKALSGILFQGVRTTDLRMIYAVSK</sequence>
<organism evidence="2 3">
    <name type="scientific">Macrosiphum euphorbiae</name>
    <name type="common">potato aphid</name>
    <dbReference type="NCBI Taxonomy" id="13131"/>
    <lineage>
        <taxon>Eukaryota</taxon>
        <taxon>Metazoa</taxon>
        <taxon>Ecdysozoa</taxon>
        <taxon>Arthropoda</taxon>
        <taxon>Hexapoda</taxon>
        <taxon>Insecta</taxon>
        <taxon>Pterygota</taxon>
        <taxon>Neoptera</taxon>
        <taxon>Paraneoptera</taxon>
        <taxon>Hemiptera</taxon>
        <taxon>Sternorrhyncha</taxon>
        <taxon>Aphidomorpha</taxon>
        <taxon>Aphidoidea</taxon>
        <taxon>Aphididae</taxon>
        <taxon>Macrosiphini</taxon>
        <taxon>Macrosiphum</taxon>
    </lineage>
</organism>
<evidence type="ECO:0000313" key="3">
    <source>
        <dbReference type="Proteomes" id="UP001160148"/>
    </source>
</evidence>
<dbReference type="InterPro" id="IPR043502">
    <property type="entry name" value="DNA/RNA_pol_sf"/>
</dbReference>
<dbReference type="AlphaFoldDB" id="A0AAV0Y8K0"/>